<keyword evidence="2" id="KW-1185">Reference proteome</keyword>
<accession>A0A0J1ILX0</accession>
<name>A0A0J1ILX0_9FIRM</name>
<comment type="caution">
    <text evidence="1">The sequence shown here is derived from an EMBL/GenBank/DDBJ whole genome shotgun (WGS) entry which is preliminary data.</text>
</comment>
<proteinExistence type="predicted"/>
<sequence length="250" mass="28280">MSHLTVTNQDGVLVVDSRDAAQMLVKRHSDLLEKIDGYIRYLENGELRSQDFFIESAYSTSGNNRRYKHYFLTRKGCELVANKMTGEKGVLFTAAYVTKFNDMEKALLNSHQQILNEAKRMRSEAMLLNAKTKQTRIITDLAIKFQEHLSPESVQSLLAGVSAYLFGSPLLPMPEIEKTYTASQIAEDAGVSRFIIGKLAHTHGLKKREFGLWVLNTIPSLGKQLPHFRYNEKGKSKLLELMEQEGAVKP</sequence>
<gene>
    <name evidence="1" type="ORF">DEAC_c23310</name>
</gene>
<dbReference type="AlphaFoldDB" id="A0A0J1ILX0"/>
<organism evidence="1 2">
    <name type="scientific">Desulfosporosinus acididurans</name>
    <dbReference type="NCBI Taxonomy" id="476652"/>
    <lineage>
        <taxon>Bacteria</taxon>
        <taxon>Bacillati</taxon>
        <taxon>Bacillota</taxon>
        <taxon>Clostridia</taxon>
        <taxon>Eubacteriales</taxon>
        <taxon>Desulfitobacteriaceae</taxon>
        <taxon>Desulfosporosinus</taxon>
    </lineage>
</organism>
<dbReference type="PATRIC" id="fig|476652.3.peg.2421"/>
<dbReference type="RefSeq" id="WP_053006388.1">
    <property type="nucleotide sequence ID" value="NZ_LDZY01000007.1"/>
</dbReference>
<dbReference type="InterPro" id="IPR014054">
    <property type="entry name" value="Phage_regulatory_Rha"/>
</dbReference>
<dbReference type="Proteomes" id="UP000036356">
    <property type="component" value="Unassembled WGS sequence"/>
</dbReference>
<dbReference type="Pfam" id="PF09669">
    <property type="entry name" value="Phage_pRha"/>
    <property type="match status" value="1"/>
</dbReference>
<dbReference type="EMBL" id="LDZY01000007">
    <property type="protein sequence ID" value="KLU65701.1"/>
    <property type="molecule type" value="Genomic_DNA"/>
</dbReference>
<reference evidence="1 2" key="1">
    <citation type="submission" date="2015-06" db="EMBL/GenBank/DDBJ databases">
        <title>Draft genome of the moderately acidophilic sulfate reducer Candidatus Desulfosporosinus acididurans strain M1.</title>
        <authorList>
            <person name="Poehlein A."/>
            <person name="Petzsch P."/>
            <person name="Johnson B.D."/>
            <person name="Schloemann M."/>
            <person name="Daniel R."/>
            <person name="Muehling M."/>
        </authorList>
    </citation>
    <scope>NUCLEOTIDE SEQUENCE [LARGE SCALE GENOMIC DNA]</scope>
    <source>
        <strain evidence="1 2">M1</strain>
    </source>
</reference>
<evidence type="ECO:0000313" key="1">
    <source>
        <dbReference type="EMBL" id="KLU65701.1"/>
    </source>
</evidence>
<protein>
    <submittedName>
        <fullName evidence="1">Phage regulatory protein Rha</fullName>
    </submittedName>
</protein>
<dbReference type="STRING" id="476652.DEAC_c23310"/>
<evidence type="ECO:0000313" key="2">
    <source>
        <dbReference type="Proteomes" id="UP000036356"/>
    </source>
</evidence>